<comment type="caution">
    <text evidence="2">The sequence shown here is derived from an EMBL/GenBank/DDBJ whole genome shotgun (WGS) entry which is preliminary data.</text>
</comment>
<protein>
    <recommendedName>
        <fullName evidence="4">Transposase</fullName>
    </recommendedName>
</protein>
<organism evidence="2 3">
    <name type="scientific">Streptomyces celluloflavus</name>
    <dbReference type="NCBI Taxonomy" id="58344"/>
    <lineage>
        <taxon>Bacteria</taxon>
        <taxon>Bacillati</taxon>
        <taxon>Actinomycetota</taxon>
        <taxon>Actinomycetes</taxon>
        <taxon>Kitasatosporales</taxon>
        <taxon>Streptomycetaceae</taxon>
        <taxon>Streptomyces</taxon>
    </lineage>
</organism>
<name>A0ABW7RCC0_9ACTN</name>
<keyword evidence="3" id="KW-1185">Reference proteome</keyword>
<dbReference type="Proteomes" id="UP001610990">
    <property type="component" value="Unassembled WGS sequence"/>
</dbReference>
<gene>
    <name evidence="2" type="ORF">ACH4GP_15020</name>
</gene>
<reference evidence="2 3" key="1">
    <citation type="submission" date="2024-10" db="EMBL/GenBank/DDBJ databases">
        <title>The Natural Products Discovery Center: Release of the First 8490 Sequenced Strains for Exploring Actinobacteria Biosynthetic Diversity.</title>
        <authorList>
            <person name="Kalkreuter E."/>
            <person name="Kautsar S.A."/>
            <person name="Yang D."/>
            <person name="Bader C.D."/>
            <person name="Teijaro C.N."/>
            <person name="Fluegel L."/>
            <person name="Davis C.M."/>
            <person name="Simpson J.R."/>
            <person name="Lauterbach L."/>
            <person name="Steele A.D."/>
            <person name="Gui C."/>
            <person name="Meng S."/>
            <person name="Li G."/>
            <person name="Viehrig K."/>
            <person name="Ye F."/>
            <person name="Su P."/>
            <person name="Kiefer A.F."/>
            <person name="Nichols A."/>
            <person name="Cepeda A.J."/>
            <person name="Yan W."/>
            <person name="Fan B."/>
            <person name="Jiang Y."/>
            <person name="Adhikari A."/>
            <person name="Zheng C.-J."/>
            <person name="Schuster L."/>
            <person name="Cowan T.M."/>
            <person name="Smanski M.J."/>
            <person name="Chevrette M.G."/>
            <person name="De Carvalho L.P.S."/>
            <person name="Shen B."/>
        </authorList>
    </citation>
    <scope>NUCLEOTIDE SEQUENCE [LARGE SCALE GENOMIC DNA]</scope>
    <source>
        <strain evidence="2 3">NPDC018013</strain>
    </source>
</reference>
<evidence type="ECO:0000313" key="3">
    <source>
        <dbReference type="Proteomes" id="UP001610990"/>
    </source>
</evidence>
<proteinExistence type="predicted"/>
<feature type="coiled-coil region" evidence="1">
    <location>
        <begin position="75"/>
        <end position="123"/>
    </location>
</feature>
<evidence type="ECO:0000313" key="2">
    <source>
        <dbReference type="EMBL" id="MFH8585706.1"/>
    </source>
</evidence>
<dbReference type="EMBL" id="JBIRGH010000008">
    <property type="protein sequence ID" value="MFH8585706.1"/>
    <property type="molecule type" value="Genomic_DNA"/>
</dbReference>
<accession>A0ABW7RCC0</accession>
<dbReference type="RefSeq" id="WP_397672721.1">
    <property type="nucleotide sequence ID" value="NZ_JBIRGH010000008.1"/>
</dbReference>
<evidence type="ECO:0000256" key="1">
    <source>
        <dbReference type="SAM" id="Coils"/>
    </source>
</evidence>
<keyword evidence="1" id="KW-0175">Coiled coil</keyword>
<sequence length="133" mass="14967">MTTRVSDLPEALVRKRMAEMIETCRQTNTKPSVLKLARQLGLSNTTFRRRFPDIAQELGALRSAPADPADGPTTHDRLIARNAKLRRRNQELTSDLALAIAQLQQLALTNERLRESLESASKITNIHGKRTPR</sequence>
<evidence type="ECO:0008006" key="4">
    <source>
        <dbReference type="Google" id="ProtNLM"/>
    </source>
</evidence>